<organism evidence="1 2">
    <name type="scientific">Mesorhizobium tianshanense</name>
    <dbReference type="NCBI Taxonomy" id="39844"/>
    <lineage>
        <taxon>Bacteria</taxon>
        <taxon>Pseudomonadati</taxon>
        <taxon>Pseudomonadota</taxon>
        <taxon>Alphaproteobacteria</taxon>
        <taxon>Hyphomicrobiales</taxon>
        <taxon>Phyllobacteriaceae</taxon>
        <taxon>Mesorhizobium</taxon>
    </lineage>
</organism>
<dbReference type="EMBL" id="VLKT01000004">
    <property type="protein sequence ID" value="TWI41892.1"/>
    <property type="molecule type" value="Genomic_DNA"/>
</dbReference>
<evidence type="ECO:0000313" key="1">
    <source>
        <dbReference type="EMBL" id="TWI41892.1"/>
    </source>
</evidence>
<accession>A0A562PBQ5</accession>
<dbReference type="AlphaFoldDB" id="A0A562PBQ5"/>
<proteinExistence type="predicted"/>
<reference evidence="1 2" key="1">
    <citation type="journal article" date="2015" name="Stand. Genomic Sci.">
        <title>Genomic Encyclopedia of Bacterial and Archaeal Type Strains, Phase III: the genomes of soil and plant-associated and newly described type strains.</title>
        <authorList>
            <person name="Whitman W.B."/>
            <person name="Woyke T."/>
            <person name="Klenk H.P."/>
            <person name="Zhou Y."/>
            <person name="Lilburn T.G."/>
            <person name="Beck B.J."/>
            <person name="De Vos P."/>
            <person name="Vandamme P."/>
            <person name="Eisen J.A."/>
            <person name="Garrity G."/>
            <person name="Hugenholtz P."/>
            <person name="Kyrpides N.C."/>
        </authorList>
    </citation>
    <scope>NUCLEOTIDE SEQUENCE [LARGE SCALE GENOMIC DNA]</scope>
    <source>
        <strain evidence="1 2">CGMCC 1.2546</strain>
    </source>
</reference>
<gene>
    <name evidence="1" type="ORF">IQ26_00816</name>
</gene>
<dbReference type="Proteomes" id="UP000317122">
    <property type="component" value="Unassembled WGS sequence"/>
</dbReference>
<name>A0A562PBQ5_9HYPH</name>
<evidence type="ECO:0000313" key="2">
    <source>
        <dbReference type="Proteomes" id="UP000317122"/>
    </source>
</evidence>
<keyword evidence="2" id="KW-1185">Reference proteome</keyword>
<comment type="caution">
    <text evidence="1">The sequence shown here is derived from an EMBL/GenBank/DDBJ whole genome shotgun (WGS) entry which is preliminary data.</text>
</comment>
<protein>
    <submittedName>
        <fullName evidence="1">Uncharacterized protein</fullName>
    </submittedName>
</protein>
<sequence>MSCTRMNGEGCVAQIVTKLRALPGHRFWPDDMSLVGSGDIDAAKILTPAQITDTYLLALAKAHTSTASCRRRP</sequence>